<dbReference type="PANTHER" id="PTHR35324">
    <property type="entry name" value="BNAA08G03750D PROTEIN"/>
    <property type="match status" value="1"/>
</dbReference>
<evidence type="ECO:0000256" key="1">
    <source>
        <dbReference type="SAM" id="MobiDB-lite"/>
    </source>
</evidence>
<dbReference type="InParanoid" id="A0A059BPE7"/>
<accession>A0A059BPE7</accession>
<dbReference type="OMA" id="PIENCKN"/>
<name>A0A059BPE7_EUCGR</name>
<protein>
    <submittedName>
        <fullName evidence="2">Uncharacterized protein</fullName>
    </submittedName>
</protein>
<dbReference type="AlphaFoldDB" id="A0A059BPE7"/>
<feature type="compositionally biased region" description="Acidic residues" evidence="1">
    <location>
        <begin position="24"/>
        <end position="39"/>
    </location>
</feature>
<feature type="region of interest" description="Disordered" evidence="1">
    <location>
        <begin position="84"/>
        <end position="120"/>
    </location>
</feature>
<organism evidence="2">
    <name type="scientific">Eucalyptus grandis</name>
    <name type="common">Flooded gum</name>
    <dbReference type="NCBI Taxonomy" id="71139"/>
    <lineage>
        <taxon>Eukaryota</taxon>
        <taxon>Viridiplantae</taxon>
        <taxon>Streptophyta</taxon>
        <taxon>Embryophyta</taxon>
        <taxon>Tracheophyta</taxon>
        <taxon>Spermatophyta</taxon>
        <taxon>Magnoliopsida</taxon>
        <taxon>eudicotyledons</taxon>
        <taxon>Gunneridae</taxon>
        <taxon>Pentapetalae</taxon>
        <taxon>rosids</taxon>
        <taxon>malvids</taxon>
        <taxon>Myrtales</taxon>
        <taxon>Myrtaceae</taxon>
        <taxon>Myrtoideae</taxon>
        <taxon>Eucalypteae</taxon>
        <taxon>Eucalyptus</taxon>
    </lineage>
</organism>
<dbReference type="EMBL" id="KK198758">
    <property type="protein sequence ID" value="KCW67771.1"/>
    <property type="molecule type" value="Genomic_DNA"/>
</dbReference>
<proteinExistence type="predicted"/>
<feature type="compositionally biased region" description="Low complexity" evidence="1">
    <location>
        <begin position="87"/>
        <end position="106"/>
    </location>
</feature>
<dbReference type="PANTHER" id="PTHR35324:SF4">
    <property type="entry name" value="EXPRESSED PROTEIN"/>
    <property type="match status" value="1"/>
</dbReference>
<sequence length="120" mass="13028">MTSTFSKADDNGIPVAHGKRIPGEVEDKEEEEEDAEETTADNLAVTTHVYIKPTHSSKVLDRDAVLRRIRLRKAMNGFRSSLQSLFGSSPGAPAAAKKTKKASVTSGNTKRWIDDAFAAP</sequence>
<feature type="region of interest" description="Disordered" evidence="1">
    <location>
        <begin position="1"/>
        <end position="41"/>
    </location>
</feature>
<dbReference type="Gramene" id="KCW67771">
    <property type="protein sequence ID" value="KCW67771"/>
    <property type="gene ID" value="EUGRSUZ_F01503"/>
</dbReference>
<gene>
    <name evidence="2" type="ORF">EUGRSUZ_F01503</name>
</gene>
<reference evidence="2" key="1">
    <citation type="submission" date="2013-07" db="EMBL/GenBank/DDBJ databases">
        <title>The genome of Eucalyptus grandis.</title>
        <authorList>
            <person name="Schmutz J."/>
            <person name="Hayes R."/>
            <person name="Myburg A."/>
            <person name="Tuskan G."/>
            <person name="Grattapaglia D."/>
            <person name="Rokhsar D.S."/>
        </authorList>
    </citation>
    <scope>NUCLEOTIDE SEQUENCE</scope>
    <source>
        <tissue evidence="2">Leaf extractions</tissue>
    </source>
</reference>
<evidence type="ECO:0000313" key="2">
    <source>
        <dbReference type="EMBL" id="KCW67771.1"/>
    </source>
</evidence>